<keyword evidence="1" id="KW-0812">Transmembrane</keyword>
<name>A0A0N4WW90_HAEPC</name>
<keyword evidence="3" id="KW-1185">Reference proteome</keyword>
<evidence type="ECO:0000256" key="1">
    <source>
        <dbReference type="SAM" id="Phobius"/>
    </source>
</evidence>
<evidence type="ECO:0000313" key="2">
    <source>
        <dbReference type="EMBL" id="VDO58504.1"/>
    </source>
</evidence>
<dbReference type="AlphaFoldDB" id="A0A0N4WW90"/>
<dbReference type="EMBL" id="UZAF01019222">
    <property type="protein sequence ID" value="VDO58504.1"/>
    <property type="molecule type" value="Genomic_DNA"/>
</dbReference>
<dbReference type="STRING" id="6290.A0A0N4WW90"/>
<protein>
    <submittedName>
        <fullName evidence="4">Ion_trans_2 domain-containing protein</fullName>
    </submittedName>
</protein>
<reference evidence="4" key="1">
    <citation type="submission" date="2017-02" db="UniProtKB">
        <authorList>
            <consortium name="WormBaseParasite"/>
        </authorList>
    </citation>
    <scope>IDENTIFICATION</scope>
</reference>
<gene>
    <name evidence="2" type="ORF">HPLM_LOCUS15999</name>
</gene>
<reference evidence="2 3" key="2">
    <citation type="submission" date="2018-11" db="EMBL/GenBank/DDBJ databases">
        <authorList>
            <consortium name="Pathogen Informatics"/>
        </authorList>
    </citation>
    <scope>NUCLEOTIDE SEQUENCE [LARGE SCALE GENOMIC DNA]</scope>
    <source>
        <strain evidence="2 3">MHpl1</strain>
    </source>
</reference>
<dbReference type="Proteomes" id="UP000268014">
    <property type="component" value="Unassembled WGS sequence"/>
</dbReference>
<dbReference type="OMA" id="RKASWHE"/>
<accession>A0A0N4WW90</accession>
<dbReference type="OrthoDB" id="5858441at2759"/>
<evidence type="ECO:0000313" key="4">
    <source>
        <dbReference type="WBParaSite" id="HPLM_0001600701-mRNA-1"/>
    </source>
</evidence>
<dbReference type="WBParaSite" id="HPLM_0001600701-mRNA-1">
    <property type="protein sequence ID" value="HPLM_0001600701-mRNA-1"/>
    <property type="gene ID" value="HPLM_0001600701"/>
</dbReference>
<feature type="transmembrane region" description="Helical" evidence="1">
    <location>
        <begin position="94"/>
        <end position="115"/>
    </location>
</feature>
<keyword evidence="1" id="KW-1133">Transmembrane helix</keyword>
<evidence type="ECO:0000313" key="3">
    <source>
        <dbReference type="Proteomes" id="UP000268014"/>
    </source>
</evidence>
<proteinExistence type="predicted"/>
<keyword evidence="1" id="KW-0472">Membrane</keyword>
<sequence>MGRAQTRSRRRNADAMTWKERWTVFKHNRRKPGYLELIIYGVLLNLLGIGLLFIKSMLDKNVIEAAIQKRFEEVGLVTNDTKVDNEPLFEANSLVTVLITIMGRMANVVGTMKMYKGLGKFFSDRKRKKFRKATERVQNGETEVEFTELFTECCMF</sequence>
<organism evidence="4">
    <name type="scientific">Haemonchus placei</name>
    <name type="common">Barber's pole worm</name>
    <dbReference type="NCBI Taxonomy" id="6290"/>
    <lineage>
        <taxon>Eukaryota</taxon>
        <taxon>Metazoa</taxon>
        <taxon>Ecdysozoa</taxon>
        <taxon>Nematoda</taxon>
        <taxon>Chromadorea</taxon>
        <taxon>Rhabditida</taxon>
        <taxon>Rhabditina</taxon>
        <taxon>Rhabditomorpha</taxon>
        <taxon>Strongyloidea</taxon>
        <taxon>Trichostrongylidae</taxon>
        <taxon>Haemonchus</taxon>
    </lineage>
</organism>
<feature type="transmembrane region" description="Helical" evidence="1">
    <location>
        <begin position="34"/>
        <end position="54"/>
    </location>
</feature>